<feature type="region of interest" description="Disordered" evidence="1">
    <location>
        <begin position="58"/>
        <end position="82"/>
    </location>
</feature>
<evidence type="ECO:0000256" key="1">
    <source>
        <dbReference type="SAM" id="MobiDB-lite"/>
    </source>
</evidence>
<gene>
    <name evidence="2" type="ORF">AYBTSS11_LOCUS23968</name>
</gene>
<evidence type="ECO:0000313" key="2">
    <source>
        <dbReference type="EMBL" id="CAJ1971958.1"/>
    </source>
</evidence>
<reference evidence="2" key="1">
    <citation type="submission" date="2023-10" db="EMBL/GenBank/DDBJ databases">
        <authorList>
            <person name="Domelevo Entfellner J.-B."/>
        </authorList>
    </citation>
    <scope>NUCLEOTIDE SEQUENCE</scope>
</reference>
<protein>
    <submittedName>
        <fullName evidence="2">Uncharacterized protein</fullName>
    </submittedName>
</protein>
<sequence>MEVAVLGAKCLRLNGEERPSMKEVAMELEGMKLMEKHPWINTDQNLEEAQYLLREASPSVYEPGDSSSHQFTGVDSINDHSG</sequence>
<accession>A0AA86T0C9</accession>
<dbReference type="Gramene" id="rna-AYBTSS11_LOCUS23968">
    <property type="protein sequence ID" value="CAJ1971958.1"/>
    <property type="gene ID" value="gene-AYBTSS11_LOCUS23968"/>
</dbReference>
<organism evidence="2 3">
    <name type="scientific">Sphenostylis stenocarpa</name>
    <dbReference type="NCBI Taxonomy" id="92480"/>
    <lineage>
        <taxon>Eukaryota</taxon>
        <taxon>Viridiplantae</taxon>
        <taxon>Streptophyta</taxon>
        <taxon>Embryophyta</taxon>
        <taxon>Tracheophyta</taxon>
        <taxon>Spermatophyta</taxon>
        <taxon>Magnoliopsida</taxon>
        <taxon>eudicotyledons</taxon>
        <taxon>Gunneridae</taxon>
        <taxon>Pentapetalae</taxon>
        <taxon>rosids</taxon>
        <taxon>fabids</taxon>
        <taxon>Fabales</taxon>
        <taxon>Fabaceae</taxon>
        <taxon>Papilionoideae</taxon>
        <taxon>50 kb inversion clade</taxon>
        <taxon>NPAAA clade</taxon>
        <taxon>indigoferoid/millettioid clade</taxon>
        <taxon>Phaseoleae</taxon>
        <taxon>Sphenostylis</taxon>
    </lineage>
</organism>
<keyword evidence="3" id="KW-1185">Reference proteome</keyword>
<dbReference type="AlphaFoldDB" id="A0AA86T0C9"/>
<evidence type="ECO:0000313" key="3">
    <source>
        <dbReference type="Proteomes" id="UP001189624"/>
    </source>
</evidence>
<proteinExistence type="predicted"/>
<feature type="compositionally biased region" description="Polar residues" evidence="1">
    <location>
        <begin position="65"/>
        <end position="76"/>
    </location>
</feature>
<name>A0AA86T0C9_9FABA</name>
<dbReference type="EMBL" id="OY731405">
    <property type="protein sequence ID" value="CAJ1971958.1"/>
    <property type="molecule type" value="Genomic_DNA"/>
</dbReference>
<dbReference type="Proteomes" id="UP001189624">
    <property type="component" value="Chromosome 8"/>
</dbReference>